<dbReference type="Pfam" id="PF10674">
    <property type="entry name" value="Ycf54"/>
    <property type="match status" value="1"/>
</dbReference>
<reference evidence="2" key="1">
    <citation type="journal article" date="2017" name="J. Phycol.">
        <title>Analysis of chloroplast genomes and a supermatrix inform reclassification of the Rhodomelaceae (Rhodophyta).</title>
        <authorList>
            <person name="Diaz-Tapia P."/>
            <person name="Maggs C.A."/>
            <person name="West J.A."/>
            <person name="Verbruggen H."/>
        </authorList>
    </citation>
    <scope>NUCLEOTIDE SEQUENCE</scope>
    <source>
        <strain evidence="2">PD1151</strain>
    </source>
</reference>
<dbReference type="AlphaFoldDB" id="A0A1Z1MM68"/>
<sequence>MIYNYYFAVASKNFLINQEPLEEILRERTQHYKSKNQEIDFWFVTNPQFINVLEKYKNYSKISNSLAFIISLDQQFILWLKLRIGFVDIGTFQSQSIFIPDSK</sequence>
<dbReference type="InterPro" id="IPR019616">
    <property type="entry name" value="Ycf54"/>
</dbReference>
<proteinExistence type="inferred from homology"/>
<dbReference type="PANTHER" id="PTHR35319:SF2">
    <property type="entry name" value="YCF54"/>
    <property type="match status" value="1"/>
</dbReference>
<dbReference type="InterPro" id="IPR038409">
    <property type="entry name" value="Ycf54-like_sf"/>
</dbReference>
<dbReference type="Gene3D" id="3.30.70.1860">
    <property type="entry name" value="Uncharacterised protein family Ycf54"/>
    <property type="match status" value="1"/>
</dbReference>
<dbReference type="RefSeq" id="YP_009397766.1">
    <property type="nucleotide sequence ID" value="NC_035289.1"/>
</dbReference>
<evidence type="ECO:0000313" key="2">
    <source>
        <dbReference type="EMBL" id="ARW66952.1"/>
    </source>
</evidence>
<organism evidence="2">
    <name type="scientific">Sonderella linearis</name>
    <dbReference type="NCBI Taxonomy" id="110477"/>
    <lineage>
        <taxon>Eukaryota</taxon>
        <taxon>Rhodophyta</taxon>
        <taxon>Florideophyceae</taxon>
        <taxon>Rhodymeniophycidae</taxon>
        <taxon>Ceramiales</taxon>
        <taxon>Rhodomelaceae</taxon>
        <taxon>Sonderella</taxon>
    </lineage>
</organism>
<name>A0A1Z1MM68_9FLOR</name>
<evidence type="ECO:0008006" key="3">
    <source>
        <dbReference type="Google" id="ProtNLM"/>
    </source>
</evidence>
<dbReference type="GeneID" id="33360184"/>
<geneLocation type="chloroplast" evidence="2"/>
<keyword evidence="2" id="KW-0150">Chloroplast</keyword>
<gene>
    <name evidence="2" type="primary">ycf54</name>
</gene>
<evidence type="ECO:0000256" key="1">
    <source>
        <dbReference type="ARBA" id="ARBA00043978"/>
    </source>
</evidence>
<dbReference type="EMBL" id="MF101445">
    <property type="protein sequence ID" value="ARW66952.1"/>
    <property type="molecule type" value="Genomic_DNA"/>
</dbReference>
<comment type="similarity">
    <text evidence="1">Belongs to the ycf54 family.</text>
</comment>
<accession>A0A1Z1MM68</accession>
<keyword evidence="2" id="KW-0934">Plastid</keyword>
<dbReference type="PANTHER" id="PTHR35319">
    <property type="match status" value="1"/>
</dbReference>
<protein>
    <recommendedName>
        <fullName evidence="3">Ycf54</fullName>
    </recommendedName>
</protein>